<feature type="binding site" evidence="12">
    <location>
        <position position="178"/>
    </location>
    <ligand>
        <name>L-threonine</name>
        <dbReference type="ChEBI" id="CHEBI:57926"/>
    </ligand>
</feature>
<dbReference type="PROSITE" id="PS51163">
    <property type="entry name" value="YRDC"/>
    <property type="match status" value="1"/>
</dbReference>
<dbReference type="Gene3D" id="3.90.870.10">
    <property type="entry name" value="DHBP synthase"/>
    <property type="match status" value="1"/>
</dbReference>
<name>A0A5C5BFV0_9MICO</name>
<comment type="subcellular location">
    <subcellularLocation>
        <location evidence="1">Cytoplasm</location>
    </subcellularLocation>
</comment>
<dbReference type="EC" id="2.7.7.87" evidence="3"/>
<evidence type="ECO:0000256" key="10">
    <source>
        <dbReference type="ARBA" id="ARBA00029774"/>
    </source>
</evidence>
<keyword evidence="7" id="KW-0548">Nucleotidyltransferase</keyword>
<keyword evidence="8 12" id="KW-0547">Nucleotide-binding</keyword>
<dbReference type="InterPro" id="IPR017945">
    <property type="entry name" value="DHBP_synth_RibB-like_a/b_dom"/>
</dbReference>
<comment type="caution">
    <text evidence="15">The sequence shown here is derived from an EMBL/GenBank/DDBJ whole genome shotgun (WGS) entry which is preliminary data.</text>
</comment>
<evidence type="ECO:0000313" key="15">
    <source>
        <dbReference type="EMBL" id="TNU76199.1"/>
    </source>
</evidence>
<feature type="region of interest" description="Disordered" evidence="13">
    <location>
        <begin position="202"/>
        <end position="250"/>
    </location>
</feature>
<protein>
    <recommendedName>
        <fullName evidence="10">L-threonylcarbamoyladenylate synthase</fullName>
        <ecNumber evidence="3">2.7.7.87</ecNumber>
    </recommendedName>
    <alternativeName>
        <fullName evidence="10">L-threonylcarbamoyladenylate synthase</fullName>
    </alternativeName>
</protein>
<dbReference type="InterPro" id="IPR050156">
    <property type="entry name" value="TC-AMP_synthase_SUA5"/>
</dbReference>
<dbReference type="GO" id="GO:0008033">
    <property type="term" value="P:tRNA processing"/>
    <property type="evidence" value="ECO:0007669"/>
    <property type="project" value="UniProtKB-KW"/>
</dbReference>
<comment type="similarity">
    <text evidence="2">Belongs to the SUA5 family.</text>
</comment>
<organism evidence="15 16">
    <name type="scientific">Miniimonas arenae</name>
    <dbReference type="NCBI Taxonomy" id="676201"/>
    <lineage>
        <taxon>Bacteria</taxon>
        <taxon>Bacillati</taxon>
        <taxon>Actinomycetota</taxon>
        <taxon>Actinomycetes</taxon>
        <taxon>Micrococcales</taxon>
        <taxon>Beutenbergiaceae</taxon>
        <taxon>Miniimonas</taxon>
    </lineage>
</organism>
<evidence type="ECO:0000313" key="16">
    <source>
        <dbReference type="Proteomes" id="UP000313849"/>
    </source>
</evidence>
<keyword evidence="4" id="KW-0963">Cytoplasm</keyword>
<keyword evidence="16" id="KW-1185">Reference proteome</keyword>
<dbReference type="GO" id="GO:0003725">
    <property type="term" value="F:double-stranded RNA binding"/>
    <property type="evidence" value="ECO:0007669"/>
    <property type="project" value="InterPro"/>
</dbReference>
<feature type="binding site" evidence="12">
    <location>
        <position position="33"/>
    </location>
    <ligand>
        <name>L-threonine</name>
        <dbReference type="ChEBI" id="CHEBI:57926"/>
    </ligand>
</feature>
<evidence type="ECO:0000256" key="9">
    <source>
        <dbReference type="ARBA" id="ARBA00022840"/>
    </source>
</evidence>
<dbReference type="SUPFAM" id="SSF55821">
    <property type="entry name" value="YrdC/RibB"/>
    <property type="match status" value="1"/>
</dbReference>
<dbReference type="EMBL" id="VENP01000010">
    <property type="protein sequence ID" value="TNU76199.1"/>
    <property type="molecule type" value="Genomic_DNA"/>
</dbReference>
<dbReference type="GO" id="GO:0006450">
    <property type="term" value="P:regulation of translational fidelity"/>
    <property type="evidence" value="ECO:0007669"/>
    <property type="project" value="TreeGrafter"/>
</dbReference>
<evidence type="ECO:0000256" key="8">
    <source>
        <dbReference type="ARBA" id="ARBA00022741"/>
    </source>
</evidence>
<dbReference type="AlphaFoldDB" id="A0A5C5BFV0"/>
<feature type="binding site" evidence="12">
    <location>
        <position position="115"/>
    </location>
    <ligand>
        <name>ATP</name>
        <dbReference type="ChEBI" id="CHEBI:30616"/>
    </ligand>
</feature>
<feature type="domain" description="YrdC-like" evidence="14">
    <location>
        <begin position="11"/>
        <end position="196"/>
    </location>
</feature>
<evidence type="ECO:0000256" key="6">
    <source>
        <dbReference type="ARBA" id="ARBA00022694"/>
    </source>
</evidence>
<feature type="binding site" evidence="12">
    <location>
        <position position="140"/>
    </location>
    <ligand>
        <name>ATP</name>
        <dbReference type="ChEBI" id="CHEBI:30616"/>
    </ligand>
</feature>
<dbReference type="GO" id="GO:0061710">
    <property type="term" value="F:L-threonylcarbamoyladenylate synthase"/>
    <property type="evidence" value="ECO:0007669"/>
    <property type="project" value="UniProtKB-EC"/>
</dbReference>
<comment type="catalytic activity">
    <reaction evidence="11">
        <text>L-threonine + hydrogencarbonate + ATP = L-threonylcarbamoyladenylate + diphosphate + H2O</text>
        <dbReference type="Rhea" id="RHEA:36407"/>
        <dbReference type="ChEBI" id="CHEBI:15377"/>
        <dbReference type="ChEBI" id="CHEBI:17544"/>
        <dbReference type="ChEBI" id="CHEBI:30616"/>
        <dbReference type="ChEBI" id="CHEBI:33019"/>
        <dbReference type="ChEBI" id="CHEBI:57926"/>
        <dbReference type="ChEBI" id="CHEBI:73682"/>
        <dbReference type="EC" id="2.7.7.87"/>
    </reaction>
</comment>
<dbReference type="GO" id="GO:0005524">
    <property type="term" value="F:ATP binding"/>
    <property type="evidence" value="ECO:0007669"/>
    <property type="project" value="UniProtKB-KW"/>
</dbReference>
<dbReference type="InterPro" id="IPR010923">
    <property type="entry name" value="T(6)A37_SUA5"/>
</dbReference>
<dbReference type="Proteomes" id="UP000313849">
    <property type="component" value="Unassembled WGS sequence"/>
</dbReference>
<feature type="compositionally biased region" description="Basic and acidic residues" evidence="13">
    <location>
        <begin position="220"/>
        <end position="244"/>
    </location>
</feature>
<dbReference type="GO" id="GO:0005737">
    <property type="term" value="C:cytoplasm"/>
    <property type="evidence" value="ECO:0007669"/>
    <property type="project" value="UniProtKB-SubCell"/>
</dbReference>
<keyword evidence="5" id="KW-0808">Transferase</keyword>
<sequence length="250" mass="25180">MVLPCDDDARADSIDQAARVLADGGLVVLPTDTVYGIAADAFDADAVTALLAAKGRGRQMPPPVLVASPAMIDVLAVDVPPAARALAEAFWPGALTLILRAQPTLTWDLGDTAGTVALRMPDDEVALELLRRTGPLAVSSANRTGAPAATTADGARDQLGARVAAYLDGGPARGGVASTIVDATGPVLRVVRAGAVTGEQLGRVVPHLAPTPAPAGASGEHGEPTGRDGEHPGRDGEHTDRVGEDGGPPA</sequence>
<evidence type="ECO:0000256" key="13">
    <source>
        <dbReference type="SAM" id="MobiDB-lite"/>
    </source>
</evidence>
<evidence type="ECO:0000256" key="4">
    <source>
        <dbReference type="ARBA" id="ARBA00022490"/>
    </source>
</evidence>
<evidence type="ECO:0000256" key="2">
    <source>
        <dbReference type="ARBA" id="ARBA00007663"/>
    </source>
</evidence>
<dbReference type="Pfam" id="PF01300">
    <property type="entry name" value="Sua5_yciO_yrdC"/>
    <property type="match status" value="1"/>
</dbReference>
<dbReference type="PIRSF" id="PIRSF004930">
    <property type="entry name" value="Tln_factor_SUA5"/>
    <property type="match status" value="1"/>
</dbReference>
<evidence type="ECO:0000256" key="3">
    <source>
        <dbReference type="ARBA" id="ARBA00012584"/>
    </source>
</evidence>
<proteinExistence type="inferred from homology"/>
<accession>A0A5C5BFV0</accession>
<evidence type="ECO:0000256" key="5">
    <source>
        <dbReference type="ARBA" id="ARBA00022679"/>
    </source>
</evidence>
<reference evidence="15 16" key="1">
    <citation type="submission" date="2019-06" db="EMBL/GenBank/DDBJ databases">
        <title>Draft genome sequence of Miniimonas arenae KCTC 19750T isolated from sea sand.</title>
        <authorList>
            <person name="Park S.-J."/>
        </authorList>
    </citation>
    <scope>NUCLEOTIDE SEQUENCE [LARGE SCALE GENOMIC DNA]</scope>
    <source>
        <strain evidence="15 16">KCTC 19750</strain>
    </source>
</reference>
<keyword evidence="6" id="KW-0819">tRNA processing</keyword>
<feature type="binding site" evidence="12">
    <location>
        <position position="56"/>
    </location>
    <ligand>
        <name>ATP</name>
        <dbReference type="ChEBI" id="CHEBI:30616"/>
    </ligand>
</feature>
<dbReference type="OrthoDB" id="9814580at2"/>
<dbReference type="PANTHER" id="PTHR17490:SF16">
    <property type="entry name" value="THREONYLCARBAMOYL-AMP SYNTHASE"/>
    <property type="match status" value="1"/>
</dbReference>
<evidence type="ECO:0000256" key="12">
    <source>
        <dbReference type="PIRSR" id="PIRSR004930-1"/>
    </source>
</evidence>
<feature type="binding site" evidence="12">
    <location>
        <position position="119"/>
    </location>
    <ligand>
        <name>L-threonine</name>
        <dbReference type="ChEBI" id="CHEBI:57926"/>
    </ligand>
</feature>
<dbReference type="InterPro" id="IPR006070">
    <property type="entry name" value="Sua5-like_dom"/>
</dbReference>
<gene>
    <name evidence="15" type="ORF">FH969_04215</name>
</gene>
<dbReference type="PANTHER" id="PTHR17490">
    <property type="entry name" value="SUA5"/>
    <property type="match status" value="1"/>
</dbReference>
<keyword evidence="9 12" id="KW-0067">ATP-binding</keyword>
<evidence type="ECO:0000256" key="11">
    <source>
        <dbReference type="ARBA" id="ARBA00048366"/>
    </source>
</evidence>
<evidence type="ECO:0000256" key="1">
    <source>
        <dbReference type="ARBA" id="ARBA00004496"/>
    </source>
</evidence>
<dbReference type="NCBIfam" id="TIGR00057">
    <property type="entry name" value="L-threonylcarbamoyladenylate synthase"/>
    <property type="match status" value="1"/>
</dbReference>
<evidence type="ECO:0000259" key="14">
    <source>
        <dbReference type="PROSITE" id="PS51163"/>
    </source>
</evidence>
<feature type="binding site" evidence="12">
    <location>
        <position position="192"/>
    </location>
    <ligand>
        <name>ATP</name>
        <dbReference type="ChEBI" id="CHEBI:30616"/>
    </ligand>
</feature>
<dbReference type="GO" id="GO:0000049">
    <property type="term" value="F:tRNA binding"/>
    <property type="evidence" value="ECO:0007669"/>
    <property type="project" value="TreeGrafter"/>
</dbReference>
<evidence type="ECO:0000256" key="7">
    <source>
        <dbReference type="ARBA" id="ARBA00022695"/>
    </source>
</evidence>